<protein>
    <recommendedName>
        <fullName evidence="4">HEAT repeat domain-containing protein</fullName>
    </recommendedName>
</protein>
<organism evidence="2 3">
    <name type="scientific">Aquisphaera giovannonii</name>
    <dbReference type="NCBI Taxonomy" id="406548"/>
    <lineage>
        <taxon>Bacteria</taxon>
        <taxon>Pseudomonadati</taxon>
        <taxon>Planctomycetota</taxon>
        <taxon>Planctomycetia</taxon>
        <taxon>Isosphaerales</taxon>
        <taxon>Isosphaeraceae</taxon>
        <taxon>Aquisphaera</taxon>
    </lineage>
</organism>
<keyword evidence="3" id="KW-1185">Reference proteome</keyword>
<accession>A0A5B9W4Z8</accession>
<dbReference type="KEGG" id="agv:OJF2_36460"/>
<dbReference type="AlphaFoldDB" id="A0A5B9W4Z8"/>
<dbReference type="RefSeq" id="WP_148594943.1">
    <property type="nucleotide sequence ID" value="NZ_CP042997.1"/>
</dbReference>
<reference evidence="2 3" key="1">
    <citation type="submission" date="2019-08" db="EMBL/GenBank/DDBJ databases">
        <title>Deep-cultivation of Planctomycetes and their phenomic and genomic characterization uncovers novel biology.</title>
        <authorList>
            <person name="Wiegand S."/>
            <person name="Jogler M."/>
            <person name="Boedeker C."/>
            <person name="Pinto D."/>
            <person name="Vollmers J."/>
            <person name="Rivas-Marin E."/>
            <person name="Kohn T."/>
            <person name="Peeters S.H."/>
            <person name="Heuer A."/>
            <person name="Rast P."/>
            <person name="Oberbeckmann S."/>
            <person name="Bunk B."/>
            <person name="Jeske O."/>
            <person name="Meyerdierks A."/>
            <person name="Storesund J.E."/>
            <person name="Kallscheuer N."/>
            <person name="Luecker S."/>
            <person name="Lage O.M."/>
            <person name="Pohl T."/>
            <person name="Merkel B.J."/>
            <person name="Hornburger P."/>
            <person name="Mueller R.-W."/>
            <person name="Bruemmer F."/>
            <person name="Labrenz M."/>
            <person name="Spormann A.M."/>
            <person name="Op den Camp H."/>
            <person name="Overmann J."/>
            <person name="Amann R."/>
            <person name="Jetten M.S.M."/>
            <person name="Mascher T."/>
            <person name="Medema M.H."/>
            <person name="Devos D.P."/>
            <person name="Kaster A.-K."/>
            <person name="Ovreas L."/>
            <person name="Rohde M."/>
            <person name="Galperin M.Y."/>
            <person name="Jogler C."/>
        </authorList>
    </citation>
    <scope>NUCLEOTIDE SEQUENCE [LARGE SCALE GENOMIC DNA]</scope>
    <source>
        <strain evidence="2 3">OJF2</strain>
    </source>
</reference>
<proteinExistence type="predicted"/>
<dbReference type="EMBL" id="CP042997">
    <property type="protein sequence ID" value="QEH35101.1"/>
    <property type="molecule type" value="Genomic_DNA"/>
</dbReference>
<evidence type="ECO:0000256" key="1">
    <source>
        <dbReference type="SAM" id="SignalP"/>
    </source>
</evidence>
<sequence length="448" mass="49577" precursor="true">MRKPWCTAHVVLVLASLAPNAAWSQDRGAGKAPEPAPEEVRQAIVALRNTDIANSKGWATASRTLTRIGKAAVPPLIEELERTTADRPLRTLGFTLRAINDPRAVPALIRAIPRTLMPPGSDFGLRMDDPELLAFLRKHDLDEEDRGDGFHLGRSYREITGALHAITGRRFNEDELNFISLSGTPKQQWLQRWLFHGLASRWALWWKKNWRTFTDDPAYSKISLPLLPDAPPVAAIAAEQPFPTGENVRATGSHANVILGPPQAEKNYRAFKDLDTGREIRWPAELPEAAAGAEVAAFAARENFDLRGVEYEPPGSDRPHFALQGLGMRAWQVGNDLYGRIEADLRAGKVPDLDRPAGEMLVDLDPATGAYHPENKATFLFVTREGTTGILQLTGLVTELFRPEDLGRPLVEDPPDPPGRTAPLKLTRGFSRGIQIQYKFLVEGGQDR</sequence>
<evidence type="ECO:0000313" key="3">
    <source>
        <dbReference type="Proteomes" id="UP000324233"/>
    </source>
</evidence>
<name>A0A5B9W4Z8_9BACT</name>
<dbReference type="OrthoDB" id="279040at2"/>
<evidence type="ECO:0008006" key="4">
    <source>
        <dbReference type="Google" id="ProtNLM"/>
    </source>
</evidence>
<gene>
    <name evidence="2" type="ORF">OJF2_36460</name>
</gene>
<evidence type="ECO:0000313" key="2">
    <source>
        <dbReference type="EMBL" id="QEH35101.1"/>
    </source>
</evidence>
<keyword evidence="1" id="KW-0732">Signal</keyword>
<dbReference type="Proteomes" id="UP000324233">
    <property type="component" value="Chromosome"/>
</dbReference>
<feature type="chain" id="PRO_5022899147" description="HEAT repeat domain-containing protein" evidence="1">
    <location>
        <begin position="22"/>
        <end position="448"/>
    </location>
</feature>
<feature type="signal peptide" evidence="1">
    <location>
        <begin position="1"/>
        <end position="21"/>
    </location>
</feature>